<evidence type="ECO:0000256" key="11">
    <source>
        <dbReference type="ARBA" id="ARBA00023170"/>
    </source>
</evidence>
<dbReference type="PANTHER" id="PTHR46867:SF8">
    <property type="entry name" value="MITOCHONDRIAL IMPORT RECEPTOR SUBUNIT TOM9-2-LIKE"/>
    <property type="match status" value="1"/>
</dbReference>
<dbReference type="InterPro" id="IPR005683">
    <property type="entry name" value="Tom22"/>
</dbReference>
<protein>
    <recommendedName>
        <fullName evidence="16">Mitochondrial import receptor subunit TOM22 homolog</fullName>
    </recommendedName>
</protein>
<comment type="subcellular location">
    <subcellularLocation>
        <location evidence="1">Mitochondrion outer membrane</location>
        <topology evidence="1">Single-pass membrane protein</topology>
    </subcellularLocation>
</comment>
<dbReference type="CDD" id="cd22884">
    <property type="entry name" value="TOM22"/>
    <property type="match status" value="1"/>
</dbReference>
<dbReference type="GO" id="GO:0005741">
    <property type="term" value="C:mitochondrial outer membrane"/>
    <property type="evidence" value="ECO:0007669"/>
    <property type="project" value="UniProtKB-SubCell"/>
</dbReference>
<proteinExistence type="inferred from homology"/>
<keyword evidence="10 13" id="KW-0472">Membrane</keyword>
<feature type="compositionally biased region" description="Basic residues" evidence="12">
    <location>
        <begin position="1"/>
        <end position="10"/>
    </location>
</feature>
<feature type="region of interest" description="Disordered" evidence="12">
    <location>
        <begin position="1"/>
        <end position="21"/>
    </location>
</feature>
<evidence type="ECO:0000256" key="6">
    <source>
        <dbReference type="ARBA" id="ARBA00022927"/>
    </source>
</evidence>
<name>A0AAW1X2X0_RUBAR</name>
<dbReference type="EMBL" id="JBEDUW010000004">
    <property type="protein sequence ID" value="KAK9931261.1"/>
    <property type="molecule type" value="Genomic_DNA"/>
</dbReference>
<evidence type="ECO:0000256" key="7">
    <source>
        <dbReference type="ARBA" id="ARBA00022989"/>
    </source>
</evidence>
<keyword evidence="8" id="KW-0811">Translocation</keyword>
<dbReference type="AlphaFoldDB" id="A0AAW1X2X0"/>
<keyword evidence="5" id="KW-1000">Mitochondrion outer membrane</keyword>
<evidence type="ECO:0000256" key="10">
    <source>
        <dbReference type="ARBA" id="ARBA00023136"/>
    </source>
</evidence>
<dbReference type="Proteomes" id="UP001457282">
    <property type="component" value="Unassembled WGS sequence"/>
</dbReference>
<comment type="caution">
    <text evidence="14">The sequence shown here is derived from an EMBL/GenBank/DDBJ whole genome shotgun (WGS) entry which is preliminary data.</text>
</comment>
<reference evidence="14 15" key="1">
    <citation type="journal article" date="2023" name="G3 (Bethesda)">
        <title>A chromosome-length genome assembly and annotation of blackberry (Rubus argutus, cv. 'Hillquist').</title>
        <authorList>
            <person name="Bruna T."/>
            <person name="Aryal R."/>
            <person name="Dudchenko O."/>
            <person name="Sargent D.J."/>
            <person name="Mead D."/>
            <person name="Buti M."/>
            <person name="Cavallini A."/>
            <person name="Hytonen T."/>
            <person name="Andres J."/>
            <person name="Pham M."/>
            <person name="Weisz D."/>
            <person name="Mascagni F."/>
            <person name="Usai G."/>
            <person name="Natali L."/>
            <person name="Bassil N."/>
            <person name="Fernandez G.E."/>
            <person name="Lomsadze A."/>
            <person name="Armour M."/>
            <person name="Olukolu B."/>
            <person name="Poorten T."/>
            <person name="Britton C."/>
            <person name="Davik J."/>
            <person name="Ashrafi H."/>
            <person name="Aiden E.L."/>
            <person name="Borodovsky M."/>
            <person name="Worthington M."/>
        </authorList>
    </citation>
    <scope>NUCLEOTIDE SEQUENCE [LARGE SCALE GENOMIC DNA]</scope>
    <source>
        <strain evidence="14">PI 553951</strain>
    </source>
</reference>
<dbReference type="GO" id="GO:0006886">
    <property type="term" value="P:intracellular protein transport"/>
    <property type="evidence" value="ECO:0007669"/>
    <property type="project" value="InterPro"/>
</dbReference>
<feature type="transmembrane region" description="Helical" evidence="13">
    <location>
        <begin position="55"/>
        <end position="72"/>
    </location>
</feature>
<keyword evidence="3" id="KW-0813">Transport</keyword>
<dbReference type="InterPro" id="IPR017411">
    <property type="entry name" value="Tom22_pln"/>
</dbReference>
<evidence type="ECO:0000256" key="4">
    <source>
        <dbReference type="ARBA" id="ARBA00022692"/>
    </source>
</evidence>
<keyword evidence="6" id="KW-0653">Protein transport</keyword>
<dbReference type="Pfam" id="PF04281">
    <property type="entry name" value="Tom22"/>
    <property type="match status" value="1"/>
</dbReference>
<evidence type="ECO:0000256" key="9">
    <source>
        <dbReference type="ARBA" id="ARBA00023128"/>
    </source>
</evidence>
<evidence type="ECO:0000256" key="12">
    <source>
        <dbReference type="SAM" id="MobiDB-lite"/>
    </source>
</evidence>
<evidence type="ECO:0000256" key="8">
    <source>
        <dbReference type="ARBA" id="ARBA00023010"/>
    </source>
</evidence>
<gene>
    <name evidence="14" type="ORF">M0R45_018545</name>
</gene>
<keyword evidence="4 13" id="KW-0812">Transmembrane</keyword>
<evidence type="ECO:0000256" key="13">
    <source>
        <dbReference type="SAM" id="Phobius"/>
    </source>
</evidence>
<evidence type="ECO:0000256" key="1">
    <source>
        <dbReference type="ARBA" id="ARBA00004572"/>
    </source>
</evidence>
<evidence type="ECO:0000256" key="3">
    <source>
        <dbReference type="ARBA" id="ARBA00022448"/>
    </source>
</evidence>
<keyword evidence="15" id="KW-1185">Reference proteome</keyword>
<sequence length="97" mass="10698">MASQGRKRVSVRNSSKEEQGVLARLSESAIVQKTKSLMNDGSYVTKKLMKSTGKAVWIFGTSFLILAVPLIIEMEREQQVIEFESQQANILGGPVAQ</sequence>
<evidence type="ECO:0000313" key="14">
    <source>
        <dbReference type="EMBL" id="KAK9931261.1"/>
    </source>
</evidence>
<evidence type="ECO:0000256" key="2">
    <source>
        <dbReference type="ARBA" id="ARBA00009874"/>
    </source>
</evidence>
<comment type="similarity">
    <text evidence="2">Belongs to the Tom22 family.</text>
</comment>
<dbReference type="PANTHER" id="PTHR46867">
    <property type="entry name" value="MITOCHONDRIAL IMPORT RECEPTOR SUBUNIT TOM9-2"/>
    <property type="match status" value="1"/>
</dbReference>
<evidence type="ECO:0008006" key="16">
    <source>
        <dbReference type="Google" id="ProtNLM"/>
    </source>
</evidence>
<keyword evidence="9" id="KW-0496">Mitochondrion</keyword>
<keyword evidence="7 13" id="KW-1133">Transmembrane helix</keyword>
<accession>A0AAW1X2X0</accession>
<keyword evidence="11" id="KW-0675">Receptor</keyword>
<organism evidence="14 15">
    <name type="scientific">Rubus argutus</name>
    <name type="common">Southern blackberry</name>
    <dbReference type="NCBI Taxonomy" id="59490"/>
    <lineage>
        <taxon>Eukaryota</taxon>
        <taxon>Viridiplantae</taxon>
        <taxon>Streptophyta</taxon>
        <taxon>Embryophyta</taxon>
        <taxon>Tracheophyta</taxon>
        <taxon>Spermatophyta</taxon>
        <taxon>Magnoliopsida</taxon>
        <taxon>eudicotyledons</taxon>
        <taxon>Gunneridae</taxon>
        <taxon>Pentapetalae</taxon>
        <taxon>rosids</taxon>
        <taxon>fabids</taxon>
        <taxon>Rosales</taxon>
        <taxon>Rosaceae</taxon>
        <taxon>Rosoideae</taxon>
        <taxon>Rosoideae incertae sedis</taxon>
        <taxon>Rubus</taxon>
    </lineage>
</organism>
<evidence type="ECO:0000256" key="5">
    <source>
        <dbReference type="ARBA" id="ARBA00022787"/>
    </source>
</evidence>
<evidence type="ECO:0000313" key="15">
    <source>
        <dbReference type="Proteomes" id="UP001457282"/>
    </source>
</evidence>